<reference evidence="3 4" key="1">
    <citation type="submission" date="2024-09" db="EMBL/GenBank/DDBJ databases">
        <authorList>
            <person name="Sun Q."/>
            <person name="Mori K."/>
        </authorList>
    </citation>
    <scope>NUCLEOTIDE SEQUENCE [LARGE SCALE GENOMIC DNA]</scope>
    <source>
        <strain evidence="3 4">JCM 11683</strain>
    </source>
</reference>
<name>A0ABV5X1G2_9MICO</name>
<accession>A0ABV5X1G2</accession>
<organism evidence="3 4">
    <name type="scientific">Brevibacterium otitidis</name>
    <dbReference type="NCBI Taxonomy" id="53364"/>
    <lineage>
        <taxon>Bacteria</taxon>
        <taxon>Bacillati</taxon>
        <taxon>Actinomycetota</taxon>
        <taxon>Actinomycetes</taxon>
        <taxon>Micrococcales</taxon>
        <taxon>Brevibacteriaceae</taxon>
        <taxon>Brevibacterium</taxon>
    </lineage>
</organism>
<evidence type="ECO:0000313" key="4">
    <source>
        <dbReference type="Proteomes" id="UP001589707"/>
    </source>
</evidence>
<proteinExistence type="predicted"/>
<sequence>MTTTPTDSGSMLSTTPLTGEQLAAYIAAEPINPAGLPRPYEHGGRLTPEGTTVDPIIVEIVEGTLASVEMEVETAISRTSRSPMIRDAHDFRAGIHDRQLRKLTGRSYSALVHPIVRDFPLDTMEEGDVFFHNDVYESEGGIGHLPDLCVTVPVFHDGEVVCFVQAFGHHDDIGGACPGSMPSGATSVHEEGLAVPPIKLWSRGEPNRAALRIMTRNSRMPDSLAADLDAECSACLMGARRLGELFSRYGRDTIEAAFDTILDNTTELYRREILSKIPDGQYVWEDYAEHDGVEDPKLHTQRITLTKTSTGGPGDGPRLILDFTGTAAQAAGPINHCGDYVGGNFLKKWLAPILRNLADSPERMGELDVNEGIVPLIEMRFPEKGTLLTPIYPGPTNARTFVILRLLGVLAGVVAKAVDGKMPADQETIRYTGVYGKDRDGNDYLMREVLGGGSGGRYYADGEDTIHVVPDSRNLPTEFTESRFPFRVERLGLAVDSGGAGRYRGGLGYEKHIHMLKDANFMSIADRSILACWGVKGGKAGRPFQVTIDPGGPNEREIEALADAEPVRAGETIRIRTTGGGGWGDPLDRPLDEVERDLRWGKVSVEGARTDYGVIATVDDGEVTVDTAASEQLRQQMREARTGDEPFFDRGPGYARLAGDGSSAPDVDWL</sequence>
<feature type="domain" description="Hydantoinase B/oxoprolinase" evidence="2">
    <location>
        <begin position="54"/>
        <end position="586"/>
    </location>
</feature>
<gene>
    <name evidence="3" type="ORF">ACFFN1_06220</name>
</gene>
<evidence type="ECO:0000313" key="3">
    <source>
        <dbReference type="EMBL" id="MFB9775998.1"/>
    </source>
</evidence>
<dbReference type="RefSeq" id="WP_376839598.1">
    <property type="nucleotide sequence ID" value="NZ_JBHMAU010000044.1"/>
</dbReference>
<dbReference type="Pfam" id="PF02538">
    <property type="entry name" value="Hydantoinase_B"/>
    <property type="match status" value="1"/>
</dbReference>
<comment type="caution">
    <text evidence="3">The sequence shown here is derived from an EMBL/GenBank/DDBJ whole genome shotgun (WGS) entry which is preliminary data.</text>
</comment>
<evidence type="ECO:0000259" key="2">
    <source>
        <dbReference type="Pfam" id="PF02538"/>
    </source>
</evidence>
<keyword evidence="4" id="KW-1185">Reference proteome</keyword>
<dbReference type="PANTHER" id="PTHR11365">
    <property type="entry name" value="5-OXOPROLINASE RELATED"/>
    <property type="match status" value="1"/>
</dbReference>
<dbReference type="PANTHER" id="PTHR11365:SF23">
    <property type="entry name" value="HYPOTHETICAL 5-OXOPROLINASE (EUROFUNG)-RELATED"/>
    <property type="match status" value="1"/>
</dbReference>
<dbReference type="InterPro" id="IPR045079">
    <property type="entry name" value="Oxoprolinase-like"/>
</dbReference>
<feature type="compositionally biased region" description="Basic and acidic residues" evidence="1">
    <location>
        <begin position="638"/>
        <end position="648"/>
    </location>
</feature>
<protein>
    <submittedName>
        <fullName evidence="3">Hydantoinase B/oxoprolinase family protein</fullName>
    </submittedName>
</protein>
<evidence type="ECO:0000256" key="1">
    <source>
        <dbReference type="SAM" id="MobiDB-lite"/>
    </source>
</evidence>
<dbReference type="InterPro" id="IPR003692">
    <property type="entry name" value="Hydantoinase_B"/>
</dbReference>
<dbReference type="Proteomes" id="UP001589707">
    <property type="component" value="Unassembled WGS sequence"/>
</dbReference>
<dbReference type="EMBL" id="JBHMAU010000044">
    <property type="protein sequence ID" value="MFB9775998.1"/>
    <property type="molecule type" value="Genomic_DNA"/>
</dbReference>
<feature type="region of interest" description="Disordered" evidence="1">
    <location>
        <begin position="638"/>
        <end position="670"/>
    </location>
</feature>